<dbReference type="EMBL" id="JAHYIQ010000005">
    <property type="protein sequence ID" value="KAK1131830.1"/>
    <property type="molecule type" value="Genomic_DNA"/>
</dbReference>
<accession>A0AA40G670</accession>
<reference evidence="1" key="1">
    <citation type="submission" date="2021-10" db="EMBL/GenBank/DDBJ databases">
        <title>Melipona bicolor Genome sequencing and assembly.</title>
        <authorList>
            <person name="Araujo N.S."/>
            <person name="Arias M.C."/>
        </authorList>
    </citation>
    <scope>NUCLEOTIDE SEQUENCE</scope>
    <source>
        <strain evidence="1">USP_2M_L1-L4_2017</strain>
        <tissue evidence="1">Whole body</tissue>
    </source>
</reference>
<sequence length="115" mass="13440">MSEEACENDLSGISFPKKHRRIVLSSLSEDEDEDFEEWHDPRGNQPRIVPFIYPSGFRIEDLEFRKELAVHLTNCRDEEIPSSSTANIPQISLTNYNKKLEKCLKFEGIVKMLRR</sequence>
<proteinExistence type="predicted"/>
<name>A0AA40G670_9HYME</name>
<comment type="caution">
    <text evidence="1">The sequence shown here is derived from an EMBL/GenBank/DDBJ whole genome shotgun (WGS) entry which is preliminary data.</text>
</comment>
<organism evidence="1 2">
    <name type="scientific">Melipona bicolor</name>
    <dbReference type="NCBI Taxonomy" id="60889"/>
    <lineage>
        <taxon>Eukaryota</taxon>
        <taxon>Metazoa</taxon>
        <taxon>Ecdysozoa</taxon>
        <taxon>Arthropoda</taxon>
        <taxon>Hexapoda</taxon>
        <taxon>Insecta</taxon>
        <taxon>Pterygota</taxon>
        <taxon>Neoptera</taxon>
        <taxon>Endopterygota</taxon>
        <taxon>Hymenoptera</taxon>
        <taxon>Apocrita</taxon>
        <taxon>Aculeata</taxon>
        <taxon>Apoidea</taxon>
        <taxon>Anthophila</taxon>
        <taxon>Apidae</taxon>
        <taxon>Melipona</taxon>
    </lineage>
</organism>
<gene>
    <name evidence="1" type="ORF">K0M31_015981</name>
</gene>
<dbReference type="Proteomes" id="UP001177670">
    <property type="component" value="Unassembled WGS sequence"/>
</dbReference>
<keyword evidence="2" id="KW-1185">Reference proteome</keyword>
<protein>
    <submittedName>
        <fullName evidence="1">Uncharacterized protein</fullName>
    </submittedName>
</protein>
<evidence type="ECO:0000313" key="1">
    <source>
        <dbReference type="EMBL" id="KAK1131830.1"/>
    </source>
</evidence>
<evidence type="ECO:0000313" key="2">
    <source>
        <dbReference type="Proteomes" id="UP001177670"/>
    </source>
</evidence>
<dbReference type="AlphaFoldDB" id="A0AA40G670"/>